<reference evidence="2 3" key="2">
    <citation type="submission" date="2019-02" db="EMBL/GenBank/DDBJ databases">
        <title>'Lichenibacterium ramalinii' gen. nov. sp. nov., 'Lichenibacterium minor' gen. nov. sp. nov.</title>
        <authorList>
            <person name="Pankratov T."/>
        </authorList>
    </citation>
    <scope>NUCLEOTIDE SEQUENCE [LARGE SCALE GENOMIC DNA]</scope>
    <source>
        <strain evidence="2 3">RmlP026</strain>
    </source>
</reference>
<dbReference type="OrthoDB" id="8244198at2"/>
<evidence type="ECO:0000259" key="1">
    <source>
        <dbReference type="Pfam" id="PF06568"/>
    </source>
</evidence>
<reference evidence="2 3" key="1">
    <citation type="submission" date="2018-12" db="EMBL/GenBank/DDBJ databases">
        <authorList>
            <person name="Grouzdev D.S."/>
            <person name="Krutkina M.S."/>
        </authorList>
    </citation>
    <scope>NUCLEOTIDE SEQUENCE [LARGE SCALE GENOMIC DNA]</scope>
    <source>
        <strain evidence="2 3">RmlP026</strain>
    </source>
</reference>
<dbReference type="EMBL" id="QYBB01000012">
    <property type="protein sequence ID" value="RYC31708.1"/>
    <property type="molecule type" value="Genomic_DNA"/>
</dbReference>
<keyword evidence="3" id="KW-1185">Reference proteome</keyword>
<evidence type="ECO:0000313" key="3">
    <source>
        <dbReference type="Proteomes" id="UP000290759"/>
    </source>
</evidence>
<name>A0A4Q2U740_9HYPH</name>
<evidence type="ECO:0000313" key="2">
    <source>
        <dbReference type="EMBL" id="RYC31708.1"/>
    </source>
</evidence>
<accession>A0A4Q2U740</accession>
<proteinExistence type="predicted"/>
<sequence length="79" mass="8326">MIKSIKTRLAAWNQQRETIRELSMLTNRELADLGIGRGDIPFVADGSLLVSGDVAAPVTADDALIGPAWAAHVPTSLAA</sequence>
<dbReference type="Pfam" id="PF06568">
    <property type="entry name" value="YjiS-like"/>
    <property type="match status" value="1"/>
</dbReference>
<dbReference type="InterPro" id="IPR009506">
    <property type="entry name" value="YjiS-like"/>
</dbReference>
<dbReference type="Proteomes" id="UP000290759">
    <property type="component" value="Unassembled WGS sequence"/>
</dbReference>
<comment type="caution">
    <text evidence="2">The sequence shown here is derived from an EMBL/GenBank/DDBJ whole genome shotgun (WGS) entry which is preliminary data.</text>
</comment>
<dbReference type="AlphaFoldDB" id="A0A4Q2U740"/>
<protein>
    <submittedName>
        <fullName evidence="2">DUF1127 domain-containing protein</fullName>
    </submittedName>
</protein>
<feature type="domain" description="YjiS-like" evidence="1">
    <location>
        <begin position="7"/>
        <end position="40"/>
    </location>
</feature>
<organism evidence="2 3">
    <name type="scientific">Lichenibacterium minor</name>
    <dbReference type="NCBI Taxonomy" id="2316528"/>
    <lineage>
        <taxon>Bacteria</taxon>
        <taxon>Pseudomonadati</taxon>
        <taxon>Pseudomonadota</taxon>
        <taxon>Alphaproteobacteria</taxon>
        <taxon>Hyphomicrobiales</taxon>
        <taxon>Lichenihabitantaceae</taxon>
        <taxon>Lichenibacterium</taxon>
    </lineage>
</organism>
<gene>
    <name evidence="2" type="ORF">D3273_12585</name>
</gene>